<comment type="caution">
    <text evidence="1">The sequence shown here is derived from an EMBL/GenBank/DDBJ whole genome shotgun (WGS) entry which is preliminary data.</text>
</comment>
<gene>
    <name evidence="1" type="ORF">HMPREF1090_02172</name>
</gene>
<organism evidence="1 2">
    <name type="scientific">[Clostridium] clostridioforme 90A8</name>
    <dbReference type="NCBI Taxonomy" id="999408"/>
    <lineage>
        <taxon>Bacteria</taxon>
        <taxon>Bacillati</taxon>
        <taxon>Bacillota</taxon>
        <taxon>Clostridia</taxon>
        <taxon>Lachnospirales</taxon>
        <taxon>Lachnospiraceae</taxon>
        <taxon>Enterocloster</taxon>
    </lineage>
</organism>
<dbReference type="HOGENOM" id="CLU_2648093_0_0_9"/>
<evidence type="ECO:0000313" key="2">
    <source>
        <dbReference type="Proteomes" id="UP000013085"/>
    </source>
</evidence>
<evidence type="ECO:0000313" key="1">
    <source>
        <dbReference type="EMBL" id="ENZ16028.1"/>
    </source>
</evidence>
<accession>A0A0E2HCE4</accession>
<name>A0A0E2HCE4_9FIRM</name>
<dbReference type="EMBL" id="AGYR01000020">
    <property type="protein sequence ID" value="ENZ16028.1"/>
    <property type="molecule type" value="Genomic_DNA"/>
</dbReference>
<sequence length="76" mass="8724">MACRLSQSKKMSAPQFMNFISNRYCNELRNSRKQQISMQSFFILRFTSGNTKAVLEVVNGFLNSHCLFHVFKGSAP</sequence>
<dbReference type="Proteomes" id="UP000013085">
    <property type="component" value="Unassembled WGS sequence"/>
</dbReference>
<dbReference type="AlphaFoldDB" id="A0A0E2HCE4"/>
<protein>
    <submittedName>
        <fullName evidence="1">Uncharacterized protein</fullName>
    </submittedName>
</protein>
<reference evidence="1 2" key="1">
    <citation type="submission" date="2013-01" db="EMBL/GenBank/DDBJ databases">
        <title>The Genome Sequence of Clostridium clostridioforme 90A8.</title>
        <authorList>
            <consortium name="The Broad Institute Genome Sequencing Platform"/>
            <person name="Earl A."/>
            <person name="Ward D."/>
            <person name="Feldgarden M."/>
            <person name="Gevers D."/>
            <person name="Courvalin P."/>
            <person name="Lambert T."/>
            <person name="Walker B."/>
            <person name="Young S.K."/>
            <person name="Zeng Q."/>
            <person name="Gargeya S."/>
            <person name="Fitzgerald M."/>
            <person name="Haas B."/>
            <person name="Abouelleil A."/>
            <person name="Alvarado L."/>
            <person name="Arachchi H.M."/>
            <person name="Berlin A.M."/>
            <person name="Chapman S.B."/>
            <person name="Dewar J."/>
            <person name="Goldberg J."/>
            <person name="Griggs A."/>
            <person name="Gujja S."/>
            <person name="Hansen M."/>
            <person name="Howarth C."/>
            <person name="Imamovic A."/>
            <person name="Larimer J."/>
            <person name="McCowan C."/>
            <person name="Murphy C."/>
            <person name="Neiman D."/>
            <person name="Pearson M."/>
            <person name="Priest M."/>
            <person name="Roberts A."/>
            <person name="Saif S."/>
            <person name="Shea T."/>
            <person name="Sisk P."/>
            <person name="Sykes S."/>
            <person name="Wortman J."/>
            <person name="Nusbaum C."/>
            <person name="Birren B."/>
        </authorList>
    </citation>
    <scope>NUCLEOTIDE SEQUENCE [LARGE SCALE GENOMIC DNA]</scope>
    <source>
        <strain evidence="1 2">90A8</strain>
    </source>
</reference>
<proteinExistence type="predicted"/>